<organism evidence="10 11">
    <name type="scientific">Diplocarpon coronariae</name>
    <dbReference type="NCBI Taxonomy" id="2795749"/>
    <lineage>
        <taxon>Eukaryota</taxon>
        <taxon>Fungi</taxon>
        <taxon>Dikarya</taxon>
        <taxon>Ascomycota</taxon>
        <taxon>Pezizomycotina</taxon>
        <taxon>Leotiomycetes</taxon>
        <taxon>Helotiales</taxon>
        <taxon>Drepanopezizaceae</taxon>
        <taxon>Diplocarpon</taxon>
    </lineage>
</organism>
<feature type="transmembrane region" description="Helical" evidence="9">
    <location>
        <begin position="45"/>
        <end position="68"/>
    </location>
</feature>
<dbReference type="PANTHER" id="PTHR13202:SF0">
    <property type="entry name" value="SIGNAL PEPTIDASE COMPLEX SUBUNIT 1"/>
    <property type="match status" value="1"/>
</dbReference>
<evidence type="ECO:0000256" key="4">
    <source>
        <dbReference type="ARBA" id="ARBA00022692"/>
    </source>
</evidence>
<keyword evidence="5" id="KW-0256">Endoplasmic reticulum</keyword>
<dbReference type="AlphaFoldDB" id="A0A218YXD3"/>
<feature type="transmembrane region" description="Helical" evidence="9">
    <location>
        <begin position="20"/>
        <end position="39"/>
    </location>
</feature>
<evidence type="ECO:0000313" key="11">
    <source>
        <dbReference type="Proteomes" id="UP000242519"/>
    </source>
</evidence>
<dbReference type="InterPro" id="IPR009542">
    <property type="entry name" value="Spc1/SPCS1"/>
</dbReference>
<comment type="similarity">
    <text evidence="2">Belongs to the SPCS1 family.</text>
</comment>
<accession>A0A218YXD3</accession>
<evidence type="ECO:0000256" key="9">
    <source>
        <dbReference type="SAM" id="Phobius"/>
    </source>
</evidence>
<name>A0A218YXD3_9HELO</name>
<dbReference type="OrthoDB" id="263893at2759"/>
<sequence length="97" mass="10660">MYRAQLIQILDFEGQRLAEWLSTALLATSGAIAFIVGYVKEDIKLALRFGLAGSALTLLLVVPPWGIFKRHPVKWLPIAGKESHSQGIFVDGKLLQG</sequence>
<keyword evidence="11" id="KW-1185">Reference proteome</keyword>
<comment type="subcellular location">
    <subcellularLocation>
        <location evidence="1">Endoplasmic reticulum membrane</location>
        <topology evidence="1">Multi-pass membrane protein</topology>
    </subcellularLocation>
</comment>
<dbReference type="InParanoid" id="A0A218YXD3"/>
<evidence type="ECO:0000313" key="10">
    <source>
        <dbReference type="EMBL" id="OWP00469.1"/>
    </source>
</evidence>
<dbReference type="EMBL" id="MZNU01000322">
    <property type="protein sequence ID" value="OWP00469.1"/>
    <property type="molecule type" value="Genomic_DNA"/>
</dbReference>
<proteinExistence type="inferred from homology"/>
<dbReference type="GO" id="GO:0045047">
    <property type="term" value="P:protein targeting to ER"/>
    <property type="evidence" value="ECO:0007669"/>
    <property type="project" value="TreeGrafter"/>
</dbReference>
<evidence type="ECO:0000256" key="5">
    <source>
        <dbReference type="ARBA" id="ARBA00022824"/>
    </source>
</evidence>
<reference evidence="10 11" key="1">
    <citation type="submission" date="2017-04" db="EMBL/GenBank/DDBJ databases">
        <title>Draft genome sequence of Marssonina coronaria NL1: causal agent of apple blotch.</title>
        <authorList>
            <person name="Cheng Q."/>
        </authorList>
    </citation>
    <scope>NUCLEOTIDE SEQUENCE [LARGE SCALE GENOMIC DNA]</scope>
    <source>
        <strain evidence="10 11">NL1</strain>
    </source>
</reference>
<evidence type="ECO:0000256" key="7">
    <source>
        <dbReference type="ARBA" id="ARBA00023136"/>
    </source>
</evidence>
<comment type="caution">
    <text evidence="10">The sequence shown here is derived from an EMBL/GenBank/DDBJ whole genome shotgun (WGS) entry which is preliminary data.</text>
</comment>
<evidence type="ECO:0000256" key="2">
    <source>
        <dbReference type="ARBA" id="ARBA00005245"/>
    </source>
</evidence>
<dbReference type="PANTHER" id="PTHR13202">
    <property type="entry name" value="MICROSOMAL SIGNAL PEPTIDASE 12 KDA SUBUNIT"/>
    <property type="match status" value="1"/>
</dbReference>
<dbReference type="STRING" id="503106.A0A218YXD3"/>
<dbReference type="GO" id="GO:0006465">
    <property type="term" value="P:signal peptide processing"/>
    <property type="evidence" value="ECO:0007669"/>
    <property type="project" value="InterPro"/>
</dbReference>
<comment type="function">
    <text evidence="8">Component of the signal peptidase complex (SPC) which catalyzes the cleavage of N-terminal signal sequences from nascent proteins as they are translocated into the lumen of the endoplasmic reticulum. Dispensable for SPC enzymatic activity.</text>
</comment>
<dbReference type="GO" id="GO:0005787">
    <property type="term" value="C:signal peptidase complex"/>
    <property type="evidence" value="ECO:0007669"/>
    <property type="project" value="InterPro"/>
</dbReference>
<keyword evidence="4 9" id="KW-0812">Transmembrane</keyword>
<gene>
    <name evidence="10" type="ORF">B2J93_780</name>
</gene>
<evidence type="ECO:0000256" key="3">
    <source>
        <dbReference type="ARBA" id="ARBA00017059"/>
    </source>
</evidence>
<protein>
    <recommendedName>
        <fullName evidence="3">Signal peptidase complex subunit 1</fullName>
    </recommendedName>
</protein>
<evidence type="ECO:0000256" key="1">
    <source>
        <dbReference type="ARBA" id="ARBA00004477"/>
    </source>
</evidence>
<evidence type="ECO:0000256" key="6">
    <source>
        <dbReference type="ARBA" id="ARBA00022989"/>
    </source>
</evidence>
<dbReference type="Proteomes" id="UP000242519">
    <property type="component" value="Unassembled WGS sequence"/>
</dbReference>
<keyword evidence="7 9" id="KW-0472">Membrane</keyword>
<dbReference type="Pfam" id="PF06645">
    <property type="entry name" value="SPC12"/>
    <property type="match status" value="1"/>
</dbReference>
<evidence type="ECO:0000256" key="8">
    <source>
        <dbReference type="ARBA" id="ARBA00045204"/>
    </source>
</evidence>
<keyword evidence="6 9" id="KW-1133">Transmembrane helix</keyword>